<dbReference type="InterPro" id="IPR010982">
    <property type="entry name" value="Lambda_DNA-bd_dom_sf"/>
</dbReference>
<accession>A0A132MHQ7</accession>
<dbReference type="GO" id="GO:0003677">
    <property type="term" value="F:DNA binding"/>
    <property type="evidence" value="ECO:0007669"/>
    <property type="project" value="InterPro"/>
</dbReference>
<evidence type="ECO:0000259" key="1">
    <source>
        <dbReference type="PROSITE" id="PS50943"/>
    </source>
</evidence>
<feature type="domain" description="HTH cro/C1-type" evidence="1">
    <location>
        <begin position="23"/>
        <end position="77"/>
    </location>
</feature>
<keyword evidence="2" id="KW-0614">Plasmid</keyword>
<dbReference type="AlphaFoldDB" id="A0A132MHQ7"/>
<evidence type="ECO:0000313" key="2">
    <source>
        <dbReference type="EMBL" id="KWW97374.1"/>
    </source>
</evidence>
<name>A0A132MHQ7_9ACTN</name>
<dbReference type="OrthoDB" id="3543522at2"/>
<dbReference type="InterPro" id="IPR001387">
    <property type="entry name" value="Cro/C1-type_HTH"/>
</dbReference>
<dbReference type="CDD" id="cd00093">
    <property type="entry name" value="HTH_XRE"/>
    <property type="match status" value="1"/>
</dbReference>
<reference evidence="3" key="1">
    <citation type="submission" date="2015-04" db="EMBL/GenBank/DDBJ databases">
        <title>Physiological reanalysis, assessment of diazotrophy, and genome sequences of multiple isolates of Streptomyces thermoautotrophicus.</title>
        <authorList>
            <person name="MacKellar D.C."/>
            <person name="Lieber L."/>
            <person name="Norman J."/>
            <person name="Bolger A."/>
            <person name="Tobin C."/>
            <person name="Murray J.W."/>
            <person name="Chang R."/>
            <person name="Ford T."/>
            <person name="Nguyen P.Q."/>
            <person name="Woodward J."/>
            <person name="Permingeat H."/>
            <person name="Joshi N.S."/>
            <person name="Silver P.A."/>
            <person name="Usadel B."/>
            <person name="Rutherford A.W."/>
            <person name="Friesen M."/>
            <person name="Prell J."/>
        </authorList>
    </citation>
    <scope>NUCLEOTIDE SEQUENCE [LARGE SCALE GENOMIC DNA]</scope>
    <source>
        <strain evidence="3">H1</strain>
    </source>
</reference>
<keyword evidence="3" id="KW-1185">Reference proteome</keyword>
<comment type="caution">
    <text evidence="2">The sequence shown here is derived from an EMBL/GenBank/DDBJ whole genome shotgun (WGS) entry which is preliminary data.</text>
</comment>
<evidence type="ECO:0000313" key="3">
    <source>
        <dbReference type="Proteomes" id="UP000070188"/>
    </source>
</evidence>
<sequence length="83" mass="9717">MPTTDDQREELWRPLAEQFGKLLVQARQERGISQRGLADRYGMAHVSLGAYERGEKNLTLDKMVELCRMYGLEIEIKAHKRKR</sequence>
<dbReference type="Pfam" id="PF01381">
    <property type="entry name" value="HTH_3"/>
    <property type="match status" value="1"/>
</dbReference>
<dbReference type="PROSITE" id="PS50943">
    <property type="entry name" value="HTH_CROC1"/>
    <property type="match status" value="1"/>
</dbReference>
<organism evidence="2 3">
    <name type="scientific">Carbonactinospora thermoautotrophica</name>
    <dbReference type="NCBI Taxonomy" id="1469144"/>
    <lineage>
        <taxon>Bacteria</taxon>
        <taxon>Bacillati</taxon>
        <taxon>Actinomycetota</taxon>
        <taxon>Actinomycetes</taxon>
        <taxon>Kitasatosporales</taxon>
        <taxon>Carbonactinosporaceae</taxon>
        <taxon>Carbonactinospora</taxon>
    </lineage>
</organism>
<geneLocation type="plasmid" evidence="2">
    <name>unnamed</name>
</geneLocation>
<dbReference type="SUPFAM" id="SSF47413">
    <property type="entry name" value="lambda repressor-like DNA-binding domains"/>
    <property type="match status" value="1"/>
</dbReference>
<dbReference type="RefSeq" id="WP_066892385.1">
    <property type="nucleotide sequence ID" value="NZ_LAXD01000002.1"/>
</dbReference>
<dbReference type="PATRIC" id="fig|1469144.10.peg.21"/>
<gene>
    <name evidence="2" type="ORF">LI90_4346</name>
</gene>
<dbReference type="Gene3D" id="1.10.260.40">
    <property type="entry name" value="lambda repressor-like DNA-binding domains"/>
    <property type="match status" value="1"/>
</dbReference>
<dbReference type="SMART" id="SM00530">
    <property type="entry name" value="HTH_XRE"/>
    <property type="match status" value="1"/>
</dbReference>
<proteinExistence type="predicted"/>
<protein>
    <recommendedName>
        <fullName evidence="1">HTH cro/C1-type domain-containing protein</fullName>
    </recommendedName>
</protein>
<dbReference type="EMBL" id="LAXD01000002">
    <property type="protein sequence ID" value="KWW97374.1"/>
    <property type="molecule type" value="Genomic_DNA"/>
</dbReference>
<dbReference type="Proteomes" id="UP000070188">
    <property type="component" value="Unassembled WGS sequence"/>
</dbReference>